<evidence type="ECO:0000313" key="2">
    <source>
        <dbReference type="EMBL" id="CAB1451449.1"/>
    </source>
</evidence>
<dbReference type="AlphaFoldDB" id="A0A9N7VKY1"/>
<accession>A0A9N7VKY1</accession>
<feature type="region of interest" description="Disordered" evidence="1">
    <location>
        <begin position="53"/>
        <end position="110"/>
    </location>
</feature>
<organism evidence="2 3">
    <name type="scientific">Pleuronectes platessa</name>
    <name type="common">European plaice</name>
    <dbReference type="NCBI Taxonomy" id="8262"/>
    <lineage>
        <taxon>Eukaryota</taxon>
        <taxon>Metazoa</taxon>
        <taxon>Chordata</taxon>
        <taxon>Craniata</taxon>
        <taxon>Vertebrata</taxon>
        <taxon>Euteleostomi</taxon>
        <taxon>Actinopterygii</taxon>
        <taxon>Neopterygii</taxon>
        <taxon>Teleostei</taxon>
        <taxon>Neoteleostei</taxon>
        <taxon>Acanthomorphata</taxon>
        <taxon>Carangaria</taxon>
        <taxon>Pleuronectiformes</taxon>
        <taxon>Pleuronectoidei</taxon>
        <taxon>Pleuronectidae</taxon>
        <taxon>Pleuronectes</taxon>
    </lineage>
</organism>
<name>A0A9N7VKY1_PLEPL</name>
<keyword evidence="3" id="KW-1185">Reference proteome</keyword>
<reference evidence="2" key="1">
    <citation type="submission" date="2020-03" db="EMBL/GenBank/DDBJ databases">
        <authorList>
            <person name="Weist P."/>
        </authorList>
    </citation>
    <scope>NUCLEOTIDE SEQUENCE</scope>
</reference>
<protein>
    <submittedName>
        <fullName evidence="2">Uncharacterized protein</fullName>
    </submittedName>
</protein>
<evidence type="ECO:0000313" key="3">
    <source>
        <dbReference type="Proteomes" id="UP001153269"/>
    </source>
</evidence>
<evidence type="ECO:0000256" key="1">
    <source>
        <dbReference type="SAM" id="MobiDB-lite"/>
    </source>
</evidence>
<proteinExistence type="predicted"/>
<dbReference type="EMBL" id="CADEAL010004090">
    <property type="protein sequence ID" value="CAB1451449.1"/>
    <property type="molecule type" value="Genomic_DNA"/>
</dbReference>
<gene>
    <name evidence="2" type="ORF">PLEPLA_LOCUS39143</name>
</gene>
<dbReference type="Proteomes" id="UP001153269">
    <property type="component" value="Unassembled WGS sequence"/>
</dbReference>
<feature type="region of interest" description="Disordered" evidence="1">
    <location>
        <begin position="1"/>
        <end position="29"/>
    </location>
</feature>
<sequence>MAIISGLRINSVTKERAPAPARPQRGDSWDLARGLSEMKSKGLRSTVSLIGRFRGRPPWLSQPGSQEARTCHSRVKSRSGGSARTPTAVPRRPGDNGRPGAAPTRRNKFA</sequence>
<comment type="caution">
    <text evidence="2">The sequence shown here is derived from an EMBL/GenBank/DDBJ whole genome shotgun (WGS) entry which is preliminary data.</text>
</comment>